<dbReference type="EMBL" id="CP013614">
    <property type="protein sequence ID" value="ALS03374.1"/>
    <property type="molecule type" value="Genomic_DNA"/>
</dbReference>
<dbReference type="Gene3D" id="2.30.110.10">
    <property type="entry name" value="Electron Transport, Fmn-binding Protein, Chain A"/>
    <property type="match status" value="1"/>
</dbReference>
<evidence type="ECO:0000313" key="2">
    <source>
        <dbReference type="EMBL" id="OJG93061.1"/>
    </source>
</evidence>
<dbReference type="InterPro" id="IPR012349">
    <property type="entry name" value="Split_barrel_FMN-bd"/>
</dbReference>
<sequence>MEIHERIVRLLNSSTVFLISTIDKRDFPTVITVSEPLWREGLLKLQFYLDGNGETVKNIQCNPNGSVCCYEEIEHESLLLKGKFTIEQIESREAIEPKLSTYQKEMNHSEPVLVNFETWTARIHMDKKTKDIIV</sequence>
<name>A0A0S3KGG4_9ENTE</name>
<keyword evidence="3" id="KW-1185">Reference proteome</keyword>
<reference evidence="2 4" key="1">
    <citation type="submission" date="2014-12" db="EMBL/GenBank/DDBJ databases">
        <title>Draft genome sequences of 29 type strains of Enterococci.</title>
        <authorList>
            <person name="Zhong Z."/>
            <person name="Sun Z."/>
            <person name="Liu W."/>
            <person name="Zhang W."/>
            <person name="Zhang H."/>
        </authorList>
    </citation>
    <scope>NUCLEOTIDE SEQUENCE [LARGE SCALE GENOMIC DNA]</scope>
    <source>
        <strain evidence="2 4">DSM 22801</strain>
    </source>
</reference>
<dbReference type="AlphaFoldDB" id="A0A0S3KGG4"/>
<evidence type="ECO:0000313" key="4">
    <source>
        <dbReference type="Proteomes" id="UP000183039"/>
    </source>
</evidence>
<dbReference type="Proteomes" id="UP000065511">
    <property type="component" value="Chromosome"/>
</dbReference>
<gene>
    <name evidence="1" type="ORF">ATZ33_17535</name>
    <name evidence="2" type="ORF">RV15_GL002195</name>
</gene>
<evidence type="ECO:0000313" key="3">
    <source>
        <dbReference type="Proteomes" id="UP000065511"/>
    </source>
</evidence>
<protein>
    <recommendedName>
        <fullName evidence="5">Pyridoxamine 5'-phosphate oxidase putative domain-containing protein</fullName>
    </recommendedName>
</protein>
<dbReference type="EMBL" id="JXLC01000003">
    <property type="protein sequence ID" value="OJG93061.1"/>
    <property type="molecule type" value="Genomic_DNA"/>
</dbReference>
<evidence type="ECO:0008006" key="5">
    <source>
        <dbReference type="Google" id="ProtNLM"/>
    </source>
</evidence>
<dbReference type="SUPFAM" id="SSF50475">
    <property type="entry name" value="FMN-binding split barrel"/>
    <property type="match status" value="1"/>
</dbReference>
<proteinExistence type="predicted"/>
<accession>A0A0S3KGG4</accession>
<organism evidence="2 4">
    <name type="scientific">Enterococcus silesiacus</name>
    <dbReference type="NCBI Taxonomy" id="332949"/>
    <lineage>
        <taxon>Bacteria</taxon>
        <taxon>Bacillati</taxon>
        <taxon>Bacillota</taxon>
        <taxon>Bacilli</taxon>
        <taxon>Lactobacillales</taxon>
        <taxon>Enterococcaceae</taxon>
        <taxon>Enterococcus</taxon>
    </lineage>
</organism>
<reference evidence="1 3" key="2">
    <citation type="submission" date="2015-12" db="EMBL/GenBank/DDBJ databases">
        <authorList>
            <person name="Lauer A."/>
            <person name="Humrighouse B."/>
            <person name="Loparev V."/>
            <person name="Shewmaker P.L."/>
            <person name="Whitney A.M."/>
            <person name="McLaughlin R.W."/>
        </authorList>
    </citation>
    <scope>NUCLEOTIDE SEQUENCE [LARGE SCALE GENOMIC DNA]</scope>
    <source>
        <strain evidence="1 3">LMG 23085</strain>
    </source>
</reference>
<evidence type="ECO:0000313" key="1">
    <source>
        <dbReference type="EMBL" id="ALS03374.1"/>
    </source>
</evidence>
<dbReference type="KEGG" id="ess:ATZ33_17535"/>
<dbReference type="Proteomes" id="UP000183039">
    <property type="component" value="Unassembled WGS sequence"/>
</dbReference>
<dbReference type="OrthoDB" id="2308065at2"/>